<protein>
    <submittedName>
        <fullName evidence="1">Uncharacterized protein</fullName>
    </submittedName>
</protein>
<comment type="caution">
    <text evidence="1">The sequence shown here is derived from an EMBL/GenBank/DDBJ whole genome shotgun (WGS) entry which is preliminary data.</text>
</comment>
<sequence>MTFKALCSELTLASVLVEAFKSELNTSNLSPYCSYVDKTLIYVIGKLSEFIRKLHRFQRKQNVCFKPLCSSVTNCVRLLEEFVDSLKDAGMLALPNFYYQIMQLVENYAKLLVFQSKCRHSAVMPVLDYEQKLTCFLNGLVTCSIRIQVDHYQHHYPVILVRLCTHPPFSASHPISGKCDNIENMDSVNLESSVIVPETPPRCPHQPACDGMATVRGMSSLSWRQLFPMLAPVRPVRLMSGRWTILRDLRRTNTAYDELPQKSKEHQIRFQNKLQKKLCDSLSTVCVDKRQVLPKKPLFPKRPLPTVFMVTDSLFSLPKKPKTTENVNCDLTVSKAWMYSIL</sequence>
<dbReference type="AlphaFoldDB" id="A0AAD5KIZ4"/>
<keyword evidence="2" id="KW-1185">Reference proteome</keyword>
<gene>
    <name evidence="1" type="ORF">GHT06_022883</name>
</gene>
<accession>A0AAD5KIZ4</accession>
<evidence type="ECO:0000313" key="1">
    <source>
        <dbReference type="EMBL" id="KAI9552517.1"/>
    </source>
</evidence>
<dbReference type="EMBL" id="WJBH02000010">
    <property type="protein sequence ID" value="KAI9552517.1"/>
    <property type="molecule type" value="Genomic_DNA"/>
</dbReference>
<proteinExistence type="predicted"/>
<dbReference type="Proteomes" id="UP000820818">
    <property type="component" value="Linkage Group LG10"/>
</dbReference>
<name>A0AAD5KIZ4_9CRUS</name>
<evidence type="ECO:0000313" key="2">
    <source>
        <dbReference type="Proteomes" id="UP000820818"/>
    </source>
</evidence>
<organism evidence="1 2">
    <name type="scientific">Daphnia sinensis</name>
    <dbReference type="NCBI Taxonomy" id="1820382"/>
    <lineage>
        <taxon>Eukaryota</taxon>
        <taxon>Metazoa</taxon>
        <taxon>Ecdysozoa</taxon>
        <taxon>Arthropoda</taxon>
        <taxon>Crustacea</taxon>
        <taxon>Branchiopoda</taxon>
        <taxon>Diplostraca</taxon>
        <taxon>Cladocera</taxon>
        <taxon>Anomopoda</taxon>
        <taxon>Daphniidae</taxon>
        <taxon>Daphnia</taxon>
        <taxon>Daphnia similis group</taxon>
    </lineage>
</organism>
<reference evidence="1 2" key="1">
    <citation type="submission" date="2022-05" db="EMBL/GenBank/DDBJ databases">
        <title>A multi-omics perspective on studying reproductive biology in Daphnia sinensis.</title>
        <authorList>
            <person name="Jia J."/>
        </authorList>
    </citation>
    <scope>NUCLEOTIDE SEQUENCE [LARGE SCALE GENOMIC DNA]</scope>
    <source>
        <strain evidence="1 2">WSL</strain>
    </source>
</reference>